<dbReference type="RefSeq" id="WP_335735070.1">
    <property type="nucleotide sequence ID" value="NZ_JALAAR010000003.1"/>
</dbReference>
<dbReference type="Gene3D" id="3.40.630.10">
    <property type="entry name" value="Zn peptidases"/>
    <property type="match status" value="1"/>
</dbReference>
<keyword evidence="1" id="KW-0732">Signal</keyword>
<dbReference type="InterPro" id="IPR000834">
    <property type="entry name" value="Peptidase_M14"/>
</dbReference>
<feature type="domain" description="Peptidase M14" evidence="2">
    <location>
        <begin position="59"/>
        <end position="155"/>
    </location>
</feature>
<evidence type="ECO:0000313" key="4">
    <source>
        <dbReference type="Proteomes" id="UP001375382"/>
    </source>
</evidence>
<evidence type="ECO:0000259" key="2">
    <source>
        <dbReference type="Pfam" id="PF00246"/>
    </source>
</evidence>
<reference evidence="3 4" key="1">
    <citation type="journal article" date="2023" name="Ecotoxicol. Environ. Saf.">
        <title>Mercury remediation potential of mercury-resistant strain Rheinheimera metallidurans sp. nov. isolated from a municipal waste dumping site.</title>
        <authorList>
            <person name="Yadav V."/>
            <person name="Manjhi A."/>
            <person name="Vadakedath N."/>
        </authorList>
    </citation>
    <scope>NUCLEOTIDE SEQUENCE [LARGE SCALE GENOMIC DNA]</scope>
    <source>
        <strain evidence="3 4">E-49</strain>
    </source>
</reference>
<proteinExistence type="predicted"/>
<dbReference type="SUPFAM" id="SSF53187">
    <property type="entry name" value="Zn-dependent exopeptidases"/>
    <property type="match status" value="1"/>
</dbReference>
<dbReference type="Pfam" id="PF00246">
    <property type="entry name" value="Peptidase_M14"/>
    <property type="match status" value="1"/>
</dbReference>
<comment type="caution">
    <text evidence="3">The sequence shown here is derived from an EMBL/GenBank/DDBJ whole genome shotgun (WGS) entry which is preliminary data.</text>
</comment>
<keyword evidence="4" id="KW-1185">Reference proteome</keyword>
<dbReference type="EMBL" id="JALAAR010000003">
    <property type="protein sequence ID" value="MEH8016655.1"/>
    <property type="molecule type" value="Genomic_DNA"/>
</dbReference>
<gene>
    <name evidence="3" type="ORF">MN202_05390</name>
</gene>
<name>A0ABU8C4Q7_9GAMM</name>
<accession>A0ABU8C4Q7</accession>
<feature type="signal peptide" evidence="1">
    <location>
        <begin position="1"/>
        <end position="21"/>
    </location>
</feature>
<organism evidence="3 4">
    <name type="scientific">Rheinheimera muenzenbergensis</name>
    <dbReference type="NCBI Taxonomy" id="1193628"/>
    <lineage>
        <taxon>Bacteria</taxon>
        <taxon>Pseudomonadati</taxon>
        <taxon>Pseudomonadota</taxon>
        <taxon>Gammaproteobacteria</taxon>
        <taxon>Chromatiales</taxon>
        <taxon>Chromatiaceae</taxon>
        <taxon>Rheinheimera</taxon>
    </lineage>
</organism>
<dbReference type="Proteomes" id="UP001375382">
    <property type="component" value="Unassembled WGS sequence"/>
</dbReference>
<evidence type="ECO:0000313" key="3">
    <source>
        <dbReference type="EMBL" id="MEH8016655.1"/>
    </source>
</evidence>
<feature type="chain" id="PRO_5045687657" evidence="1">
    <location>
        <begin position="22"/>
        <end position="471"/>
    </location>
</feature>
<sequence>MFWLWRSLVIAAMGLTTMVQAITLSDSDYQRYRQAALDKPQLSYADIEPVLQQHRLNPLFRFSQLGESALGVPVWQIDIGNGPVKVMAWSQMHGDEPTATAALMDLLNVLAADAHSQWRSSWQDKITLRLIPLLNPDGAAANVRVNSMGIDINRDAKALQTPEGRLLMQAARQFKPDFGLNLHDQNRFYAVGDTDKAATISLLAPAFNEAKDIDAARTKAMQLIGDMRDLMQQLLPGHLAKYNDTFSWRSFGDTFAGMGISTVLIESGAHPGDDNRQVARKLNTQLLVMAVNSIADKRYTRQSLDAYQAVPFNRDGGIKDMLISGLGIVVNGHSARVDLALDFDLDGNKLARIRDIGDMSVYGSFHHFDASGLQYQAGREYPLSTNLTLDKAGYLALLAQGYSHFRGEASLLQNNSDLPVVLNPVKLSEGAPQRQRPATFLLADKDGVKLALLNGQLLHLASATVLNPLGS</sequence>
<evidence type="ECO:0000256" key="1">
    <source>
        <dbReference type="SAM" id="SignalP"/>
    </source>
</evidence>
<protein>
    <submittedName>
        <fullName evidence="3">Peptidase M14</fullName>
    </submittedName>
</protein>